<gene>
    <name evidence="1" type="primary">selenon-L2</name>
    <name evidence="1" type="ORF">Hamer_G018941</name>
</gene>
<protein>
    <submittedName>
        <fullName evidence="1">Putative Selenoprotein N-like 2</fullName>
    </submittedName>
</protein>
<keyword evidence="2" id="KW-1185">Reference proteome</keyword>
<evidence type="ECO:0000313" key="1">
    <source>
        <dbReference type="EMBL" id="KAG7170454.1"/>
    </source>
</evidence>
<dbReference type="Proteomes" id="UP000747542">
    <property type="component" value="Unassembled WGS sequence"/>
</dbReference>
<evidence type="ECO:0000313" key="2">
    <source>
        <dbReference type="Proteomes" id="UP000747542"/>
    </source>
</evidence>
<accession>A0A8J5KMI7</accession>
<comment type="caution">
    <text evidence="1">The sequence shown here is derived from an EMBL/GenBank/DDBJ whole genome shotgun (WGS) entry which is preliminary data.</text>
</comment>
<organism evidence="1 2">
    <name type="scientific">Homarus americanus</name>
    <name type="common">American lobster</name>
    <dbReference type="NCBI Taxonomy" id="6706"/>
    <lineage>
        <taxon>Eukaryota</taxon>
        <taxon>Metazoa</taxon>
        <taxon>Ecdysozoa</taxon>
        <taxon>Arthropoda</taxon>
        <taxon>Crustacea</taxon>
        <taxon>Multicrustacea</taxon>
        <taxon>Malacostraca</taxon>
        <taxon>Eumalacostraca</taxon>
        <taxon>Eucarida</taxon>
        <taxon>Decapoda</taxon>
        <taxon>Pleocyemata</taxon>
        <taxon>Astacidea</taxon>
        <taxon>Nephropoidea</taxon>
        <taxon>Nephropidae</taxon>
        <taxon>Homarus</taxon>
    </lineage>
</organism>
<sequence>MGTLRKRNCDAAFVDDNDGVRETAARDTQNNDHYRERQPEQERKRLNENVQQYKNKTVCGCIVLGLCVNTLLYTLFLVQHPGTPVWFWDAADGLAVKSRHSLYGVLSWKVAAVSWSWVQPKAFTALLPEEGISAQPGHVWTLLPDTTKDNFMFRYGPRGAVAVVRARNLEWLTGPNEDVDMEVTITHLPQMTITTDTMNPNELNWKEQIQQDEALKLVSVYWTLDALLQMY</sequence>
<name>A0A8J5KMI7_HOMAM</name>
<dbReference type="AlphaFoldDB" id="A0A8J5KMI7"/>
<reference evidence="1" key="1">
    <citation type="journal article" date="2021" name="Sci. Adv.">
        <title>The American lobster genome reveals insights on longevity, neural, and immune adaptations.</title>
        <authorList>
            <person name="Polinski J.M."/>
            <person name="Zimin A.V."/>
            <person name="Clark K.F."/>
            <person name="Kohn A.B."/>
            <person name="Sadowski N."/>
            <person name="Timp W."/>
            <person name="Ptitsyn A."/>
            <person name="Khanna P."/>
            <person name="Romanova D.Y."/>
            <person name="Williams P."/>
            <person name="Greenwood S.J."/>
            <person name="Moroz L.L."/>
            <person name="Walt D.R."/>
            <person name="Bodnar A.G."/>
        </authorList>
    </citation>
    <scope>NUCLEOTIDE SEQUENCE</scope>
    <source>
        <strain evidence="1">GMGI-L3</strain>
    </source>
</reference>
<dbReference type="EMBL" id="JAHLQT010014098">
    <property type="protein sequence ID" value="KAG7170454.1"/>
    <property type="molecule type" value="Genomic_DNA"/>
</dbReference>
<proteinExistence type="predicted"/>